<name>A0ABY8KHY0_9BACI</name>
<gene>
    <name evidence="2" type="ORF">QBO96_02230</name>
</gene>
<accession>A0ABY8KHY0</accession>
<dbReference type="Proteomes" id="UP001244564">
    <property type="component" value="Chromosome"/>
</dbReference>
<organism evidence="2 3">
    <name type="scientific">Lysinibacillus capsici</name>
    <dbReference type="NCBI Taxonomy" id="2115968"/>
    <lineage>
        <taxon>Bacteria</taxon>
        <taxon>Bacillati</taxon>
        <taxon>Bacillota</taxon>
        <taxon>Bacilli</taxon>
        <taxon>Bacillales</taxon>
        <taxon>Bacillaceae</taxon>
        <taxon>Lysinibacillus</taxon>
    </lineage>
</organism>
<dbReference type="InterPro" id="IPR018958">
    <property type="entry name" value="Knr4/Smi1-like_dom"/>
</dbReference>
<evidence type="ECO:0000313" key="2">
    <source>
        <dbReference type="EMBL" id="WGF39103.1"/>
    </source>
</evidence>
<dbReference type="Pfam" id="PF09346">
    <property type="entry name" value="SMI1_KNR4"/>
    <property type="match status" value="1"/>
</dbReference>
<dbReference type="EMBL" id="CP122283">
    <property type="protein sequence ID" value="WGF39103.1"/>
    <property type="molecule type" value="Genomic_DNA"/>
</dbReference>
<proteinExistence type="predicted"/>
<feature type="domain" description="Knr4/Smi1-like" evidence="1">
    <location>
        <begin position="43"/>
        <end position="195"/>
    </location>
</feature>
<sequence length="212" mass="24656">MEEIMLKYVIVKERGIKMRTTYFANLLQYLPQEEQQQLQQAFGASETQIQALLEVFPNCPQALVELLQDVNGTYYCQHGQETICVLVLGSDLGDYPYYLKSVEQIVKDYHDKRETIYERYQEFLAYVEVDEKINMHVPLNERLCFADCMNNGGTSSLYIDLTPNEAGQVGQVVRYVHDPDSFEVIAASFEDYLQQLIEGDYEFTAIYEEEFE</sequence>
<evidence type="ECO:0000313" key="3">
    <source>
        <dbReference type="Proteomes" id="UP001244564"/>
    </source>
</evidence>
<dbReference type="SUPFAM" id="SSF160631">
    <property type="entry name" value="SMI1/KNR4-like"/>
    <property type="match status" value="1"/>
</dbReference>
<dbReference type="Gene3D" id="3.40.1580.10">
    <property type="entry name" value="SMI1/KNR4-like"/>
    <property type="match status" value="1"/>
</dbReference>
<dbReference type="InterPro" id="IPR037883">
    <property type="entry name" value="Knr4/Smi1-like_sf"/>
</dbReference>
<evidence type="ECO:0000259" key="1">
    <source>
        <dbReference type="Pfam" id="PF09346"/>
    </source>
</evidence>
<dbReference type="RefSeq" id="WP_279494860.1">
    <property type="nucleotide sequence ID" value="NZ_CP122283.1"/>
</dbReference>
<reference evidence="2 3" key="1">
    <citation type="submission" date="2023-04" db="EMBL/GenBank/DDBJ databases">
        <title>Genomic of Lysinibacillus capsici TSBLM.</title>
        <authorList>
            <person name="Hu X.S."/>
            <person name="Yu C.H."/>
        </authorList>
    </citation>
    <scope>NUCLEOTIDE SEQUENCE [LARGE SCALE GENOMIC DNA]</scope>
    <source>
        <strain evidence="2 3">TSBLM</strain>
    </source>
</reference>
<keyword evidence="3" id="KW-1185">Reference proteome</keyword>
<protein>
    <submittedName>
        <fullName evidence="2">SMI1/KNR4 family protein</fullName>
    </submittedName>
</protein>